<reference evidence="2" key="1">
    <citation type="submission" date="2025-08" db="UniProtKB">
        <authorList>
            <consortium name="RefSeq"/>
        </authorList>
    </citation>
    <scope>IDENTIFICATION</scope>
</reference>
<feature type="compositionally biased region" description="Polar residues" evidence="1">
    <location>
        <begin position="302"/>
        <end position="320"/>
    </location>
</feature>
<evidence type="ECO:0000313" key="2">
    <source>
        <dbReference type="RefSeq" id="XP_016506823.1"/>
    </source>
</evidence>
<evidence type="ECO:0000256" key="1">
    <source>
        <dbReference type="SAM" id="MobiDB-lite"/>
    </source>
</evidence>
<dbReference type="OrthoDB" id="1113876at2759"/>
<dbReference type="AlphaFoldDB" id="A0A1S4D0I1"/>
<evidence type="ECO:0008006" key="3">
    <source>
        <dbReference type="Google" id="ProtNLM"/>
    </source>
</evidence>
<feature type="region of interest" description="Disordered" evidence="1">
    <location>
        <begin position="302"/>
        <end position="326"/>
    </location>
</feature>
<dbReference type="PANTHER" id="PTHR33233">
    <property type="entry name" value="ENDONUCLEASE/EXONUCLEASE/PHOSPHATASE"/>
    <property type="match status" value="1"/>
</dbReference>
<accession>A0A1S4D0I1</accession>
<proteinExistence type="predicted"/>
<dbReference type="KEGG" id="nta:107824544"/>
<sequence length="326" mass="37063">MVKTRVPLDDARIKQYESEAIIQGPAKRLDLSISPSLIGHKNKSTGKFEDLTSPYTVNNKPLILKPWTVNFDFTKEFLTEIPMWVVLPNLPMSCWGGQSLSRIASAIGRPLYADECTSKQKRISYTRMLIEINVTRPLPSSVTMWEPEWRQFDQMIEYDWKPDFCEVCLKIGQCCKQIEAEKHKVEQPRRRRRPIGNAQPAPQQAPQPVGPQKVIQEWRTKKPAEVREKPTEHLEANKPATGMYDHQVPEKGQLLLSICEEQPMVRSKEIHKEDQLPQRSPELSCIREFPALSTSVQRVSNATVKSGGNGNQKCLPTTDSGPLIPA</sequence>
<gene>
    <name evidence="2" type="primary">LOC107824544</name>
</gene>
<feature type="region of interest" description="Disordered" evidence="1">
    <location>
        <begin position="182"/>
        <end position="214"/>
    </location>
</feature>
<dbReference type="PANTHER" id="PTHR33233:SF17">
    <property type="entry name" value="DUF4283 DOMAIN-CONTAINING PROTEIN"/>
    <property type="match status" value="1"/>
</dbReference>
<name>A0A1S4D0I1_TOBAC</name>
<organism evidence="2">
    <name type="scientific">Nicotiana tabacum</name>
    <name type="common">Common tobacco</name>
    <dbReference type="NCBI Taxonomy" id="4097"/>
    <lineage>
        <taxon>Eukaryota</taxon>
        <taxon>Viridiplantae</taxon>
        <taxon>Streptophyta</taxon>
        <taxon>Embryophyta</taxon>
        <taxon>Tracheophyta</taxon>
        <taxon>Spermatophyta</taxon>
        <taxon>Magnoliopsida</taxon>
        <taxon>eudicotyledons</taxon>
        <taxon>Gunneridae</taxon>
        <taxon>Pentapetalae</taxon>
        <taxon>asterids</taxon>
        <taxon>lamiids</taxon>
        <taxon>Solanales</taxon>
        <taxon>Solanaceae</taxon>
        <taxon>Nicotianoideae</taxon>
        <taxon>Nicotianeae</taxon>
        <taxon>Nicotiana</taxon>
    </lineage>
</organism>
<protein>
    <recommendedName>
        <fullName evidence="3">DUF4283 domain-containing protein</fullName>
    </recommendedName>
</protein>
<dbReference type="RefSeq" id="XP_016506823.1">
    <property type="nucleotide sequence ID" value="XM_016651337.1"/>
</dbReference>
<dbReference type="PaxDb" id="4097-A0A1S4D0I1"/>